<evidence type="ECO:0000313" key="2">
    <source>
        <dbReference type="Proteomes" id="UP000789396"/>
    </source>
</evidence>
<keyword evidence="2" id="KW-1185">Reference proteome</keyword>
<evidence type="ECO:0000313" key="1">
    <source>
        <dbReference type="EMBL" id="CAG8620258.1"/>
    </source>
</evidence>
<reference evidence="1" key="1">
    <citation type="submission" date="2021-06" db="EMBL/GenBank/DDBJ databases">
        <authorList>
            <person name="Kallberg Y."/>
            <person name="Tangrot J."/>
            <person name="Rosling A."/>
        </authorList>
    </citation>
    <scope>NUCLEOTIDE SEQUENCE</scope>
    <source>
        <strain evidence="1">IN212</strain>
    </source>
</reference>
<name>A0A9N9D1Y5_9GLOM</name>
<protein>
    <submittedName>
        <fullName evidence="1">7277_t:CDS:1</fullName>
    </submittedName>
</protein>
<organism evidence="1 2">
    <name type="scientific">Racocetra fulgida</name>
    <dbReference type="NCBI Taxonomy" id="60492"/>
    <lineage>
        <taxon>Eukaryota</taxon>
        <taxon>Fungi</taxon>
        <taxon>Fungi incertae sedis</taxon>
        <taxon>Mucoromycota</taxon>
        <taxon>Glomeromycotina</taxon>
        <taxon>Glomeromycetes</taxon>
        <taxon>Diversisporales</taxon>
        <taxon>Gigasporaceae</taxon>
        <taxon>Racocetra</taxon>
    </lineage>
</organism>
<dbReference type="OrthoDB" id="2405594at2759"/>
<gene>
    <name evidence="1" type="ORF">RFULGI_LOCUS7332</name>
</gene>
<dbReference type="AlphaFoldDB" id="A0A9N9D1Y5"/>
<feature type="non-terminal residue" evidence="1">
    <location>
        <position position="53"/>
    </location>
</feature>
<proteinExistence type="predicted"/>
<dbReference type="EMBL" id="CAJVPZ010010506">
    <property type="protein sequence ID" value="CAG8620258.1"/>
    <property type="molecule type" value="Genomic_DNA"/>
</dbReference>
<accession>A0A9N9D1Y5</accession>
<comment type="caution">
    <text evidence="1">The sequence shown here is derived from an EMBL/GenBank/DDBJ whole genome shotgun (WGS) entry which is preliminary data.</text>
</comment>
<dbReference type="Proteomes" id="UP000789396">
    <property type="component" value="Unassembled WGS sequence"/>
</dbReference>
<sequence length="53" mass="6144">MKRSGRSKTSVTPYTRVQENLGKFRVVDGLLFCNFCDHSIDWARKSTVDDHLK</sequence>